<sequence length="67" mass="6888">MKLRRQQALTGSAEPSIASLADTHAPKNQHGMMTAVVRYQLPTSASASVIAAAGGSVCIVSHTPARS</sequence>
<reference evidence="1" key="1">
    <citation type="submission" date="2022-08" db="UniProtKB">
        <authorList>
            <consortium name="EnsemblMetazoa"/>
        </authorList>
    </citation>
    <scope>IDENTIFICATION</scope>
    <source>
        <strain evidence="1">Dongola</strain>
    </source>
</reference>
<dbReference type="AlphaFoldDB" id="A0A182IGJ1"/>
<dbReference type="VEuPathDB" id="VectorBase:AARA014585"/>
<keyword evidence="2" id="KW-1185">Reference proteome</keyword>
<organism evidence="1 2">
    <name type="scientific">Anopheles arabiensis</name>
    <name type="common">Mosquito</name>
    <dbReference type="NCBI Taxonomy" id="7173"/>
    <lineage>
        <taxon>Eukaryota</taxon>
        <taxon>Metazoa</taxon>
        <taxon>Ecdysozoa</taxon>
        <taxon>Arthropoda</taxon>
        <taxon>Hexapoda</taxon>
        <taxon>Insecta</taxon>
        <taxon>Pterygota</taxon>
        <taxon>Neoptera</taxon>
        <taxon>Endopterygota</taxon>
        <taxon>Diptera</taxon>
        <taxon>Nematocera</taxon>
        <taxon>Culicoidea</taxon>
        <taxon>Culicidae</taxon>
        <taxon>Anophelinae</taxon>
        <taxon>Anopheles</taxon>
    </lineage>
</organism>
<accession>A0A182IGJ1</accession>
<dbReference type="EMBL" id="APCN01007221">
    <property type="status" value="NOT_ANNOTATED_CDS"/>
    <property type="molecule type" value="Genomic_DNA"/>
</dbReference>
<dbReference type="Proteomes" id="UP000075840">
    <property type="component" value="Unassembled WGS sequence"/>
</dbReference>
<evidence type="ECO:0000313" key="1">
    <source>
        <dbReference type="EnsemblMetazoa" id="AARA014585-PA"/>
    </source>
</evidence>
<dbReference type="EnsemblMetazoa" id="AARA014585-RA">
    <property type="protein sequence ID" value="AARA014585-PA"/>
    <property type="gene ID" value="AARA014585"/>
</dbReference>
<protein>
    <submittedName>
        <fullName evidence="1">Uncharacterized protein</fullName>
    </submittedName>
</protein>
<name>A0A182IGJ1_ANOAR</name>
<evidence type="ECO:0000313" key="2">
    <source>
        <dbReference type="Proteomes" id="UP000075840"/>
    </source>
</evidence>
<proteinExistence type="predicted"/>